<keyword evidence="10 13" id="KW-0472">Membrane</keyword>
<evidence type="ECO:0000256" key="1">
    <source>
        <dbReference type="ARBA" id="ARBA00004429"/>
    </source>
</evidence>
<dbReference type="InterPro" id="IPR050790">
    <property type="entry name" value="ExbB/TolQ_transport"/>
</dbReference>
<dbReference type="Pfam" id="PF01618">
    <property type="entry name" value="MotA_ExbB"/>
    <property type="match status" value="1"/>
</dbReference>
<comment type="subunit">
    <text evidence="2">The accessory proteins ExbB and ExbD seem to form a complex with TonB.</text>
</comment>
<comment type="caution">
    <text evidence="15">The sequence shown here is derived from an EMBL/GenBank/DDBJ whole genome shotgun (WGS) entry which is preliminary data.</text>
</comment>
<keyword evidence="5" id="KW-1003">Cell membrane</keyword>
<dbReference type="Proteomes" id="UP001195941">
    <property type="component" value="Unassembled WGS sequence"/>
</dbReference>
<organism evidence="15 16">
    <name type="scientific">Thalassovita aquimarina</name>
    <dbReference type="NCBI Taxonomy" id="2785917"/>
    <lineage>
        <taxon>Bacteria</taxon>
        <taxon>Pseudomonadati</taxon>
        <taxon>Pseudomonadota</taxon>
        <taxon>Alphaproteobacteria</taxon>
        <taxon>Rhodobacterales</taxon>
        <taxon>Roseobacteraceae</taxon>
        <taxon>Thalassovita</taxon>
    </lineage>
</organism>
<proteinExistence type="inferred from homology"/>
<evidence type="ECO:0000259" key="14">
    <source>
        <dbReference type="Pfam" id="PF01618"/>
    </source>
</evidence>
<evidence type="ECO:0000256" key="6">
    <source>
        <dbReference type="ARBA" id="ARBA00022519"/>
    </source>
</evidence>
<reference evidence="15 16" key="1">
    <citation type="journal article" date="2021" name="Arch. Microbiol.">
        <title>Thalassobius aquimarinus sp. nov., isolated from the Sea of Japan seashore.</title>
        <authorList>
            <person name="Kurilenko V.V."/>
            <person name="Romanenko L.A."/>
            <person name="Chernysheva N.Y."/>
            <person name="Velansky P.V."/>
            <person name="Tekutyeva L.A."/>
            <person name="Isaeva M.P."/>
            <person name="Mikhailov V.V."/>
        </authorList>
    </citation>
    <scope>NUCLEOTIDE SEQUENCE [LARGE SCALE GENOMIC DNA]</scope>
    <source>
        <strain evidence="15 16">KMM 8518</strain>
    </source>
</reference>
<keyword evidence="7 13" id="KW-0812">Transmembrane</keyword>
<keyword evidence="9 13" id="KW-1133">Transmembrane helix</keyword>
<dbReference type="EMBL" id="JADMKU010000006">
    <property type="protein sequence ID" value="MBR9651296.1"/>
    <property type="molecule type" value="Genomic_DNA"/>
</dbReference>
<protein>
    <recommendedName>
        <fullName evidence="3">Biopolymer transport protein ExbB</fullName>
    </recommendedName>
</protein>
<evidence type="ECO:0000256" key="8">
    <source>
        <dbReference type="ARBA" id="ARBA00022927"/>
    </source>
</evidence>
<evidence type="ECO:0000256" key="2">
    <source>
        <dbReference type="ARBA" id="ARBA00011471"/>
    </source>
</evidence>
<dbReference type="NCBIfam" id="TIGR02797">
    <property type="entry name" value="exbB"/>
    <property type="match status" value="1"/>
</dbReference>
<keyword evidence="8 12" id="KW-0653">Protein transport</keyword>
<evidence type="ECO:0000256" key="3">
    <source>
        <dbReference type="ARBA" id="ARBA00022093"/>
    </source>
</evidence>
<dbReference type="InterPro" id="IPR014164">
    <property type="entry name" value="TonB_ExbB_1"/>
</dbReference>
<feature type="transmembrane region" description="Helical" evidence="13">
    <location>
        <begin position="123"/>
        <end position="146"/>
    </location>
</feature>
<evidence type="ECO:0000256" key="12">
    <source>
        <dbReference type="RuleBase" id="RU004057"/>
    </source>
</evidence>
<comment type="subcellular location">
    <subcellularLocation>
        <location evidence="1">Cell inner membrane</location>
        <topology evidence="1">Multi-pass membrane protein</topology>
    </subcellularLocation>
    <subcellularLocation>
        <location evidence="12">Membrane</location>
        <topology evidence="12">Multi-pass membrane protein</topology>
    </subcellularLocation>
</comment>
<evidence type="ECO:0000256" key="11">
    <source>
        <dbReference type="ARBA" id="ARBA00024816"/>
    </source>
</evidence>
<gene>
    <name evidence="15" type="primary">exbB</name>
    <name evidence="15" type="ORF">IT775_09195</name>
</gene>
<evidence type="ECO:0000256" key="7">
    <source>
        <dbReference type="ARBA" id="ARBA00022692"/>
    </source>
</evidence>
<evidence type="ECO:0000256" key="13">
    <source>
        <dbReference type="SAM" id="Phobius"/>
    </source>
</evidence>
<keyword evidence="4 12" id="KW-0813">Transport</keyword>
<dbReference type="RefSeq" id="WP_212700814.1">
    <property type="nucleotide sequence ID" value="NZ_JADMKU010000006.1"/>
</dbReference>
<keyword evidence="6" id="KW-0997">Cell inner membrane</keyword>
<feature type="transmembrane region" description="Helical" evidence="13">
    <location>
        <begin position="20"/>
        <end position="42"/>
    </location>
</feature>
<dbReference type="PANTHER" id="PTHR30625">
    <property type="entry name" value="PROTEIN TOLQ"/>
    <property type="match status" value="1"/>
</dbReference>
<accession>A0ABS5HR63</accession>
<dbReference type="InterPro" id="IPR002898">
    <property type="entry name" value="MotA_ExbB_proton_chnl"/>
</dbReference>
<feature type="transmembrane region" description="Helical" evidence="13">
    <location>
        <begin position="166"/>
        <end position="191"/>
    </location>
</feature>
<evidence type="ECO:0000313" key="16">
    <source>
        <dbReference type="Proteomes" id="UP001195941"/>
    </source>
</evidence>
<keyword evidence="16" id="KW-1185">Reference proteome</keyword>
<name>A0ABS5HR63_9RHOB</name>
<evidence type="ECO:0000256" key="10">
    <source>
        <dbReference type="ARBA" id="ARBA00023136"/>
    </source>
</evidence>
<sequence>MTDLALHDLSPLGMYRNADWVVQWIMLGLLAASVLSWTVLFAKMAELFAARIGIGRGLRLLRRAETLKAVQEARGPVARMLAETETELAQSGRDLPPVGIKDRLALRLSRIEAAEARRIARGIGILATIGSIAPFVGLFGTVWGIMNSFISIAQSQTTSLAVVAPGIAEALLATAMGLGAAIPAVVIYNGLGRVIAAHRARIADAGVLVLAIAGRDLDRAGTGG</sequence>
<evidence type="ECO:0000256" key="9">
    <source>
        <dbReference type="ARBA" id="ARBA00022989"/>
    </source>
</evidence>
<evidence type="ECO:0000313" key="15">
    <source>
        <dbReference type="EMBL" id="MBR9651296.1"/>
    </source>
</evidence>
<feature type="domain" description="MotA/TolQ/ExbB proton channel" evidence="14">
    <location>
        <begin position="108"/>
        <end position="198"/>
    </location>
</feature>
<dbReference type="PANTHER" id="PTHR30625:SF16">
    <property type="entry name" value="BIOPOLYMER TRANSPORT PROTEIN EXBB"/>
    <property type="match status" value="1"/>
</dbReference>
<evidence type="ECO:0000256" key="4">
    <source>
        <dbReference type="ARBA" id="ARBA00022448"/>
    </source>
</evidence>
<comment type="similarity">
    <text evidence="12">Belongs to the exbB/tolQ family.</text>
</comment>
<comment type="function">
    <text evidence="11">Involved in the TonB-dependent energy-dependent transport of various receptor-bound substrates. Protects ExbD from proteolytic degradation and functionally stabilizes TonB.</text>
</comment>
<evidence type="ECO:0000256" key="5">
    <source>
        <dbReference type="ARBA" id="ARBA00022475"/>
    </source>
</evidence>